<dbReference type="SUPFAM" id="SSF49452">
    <property type="entry name" value="Starch-binding domain-like"/>
    <property type="match status" value="1"/>
</dbReference>
<gene>
    <name evidence="2" type="ORF">PLANPX_0733</name>
</gene>
<dbReference type="GO" id="GO:0030246">
    <property type="term" value="F:carbohydrate binding"/>
    <property type="evidence" value="ECO:0007669"/>
    <property type="project" value="InterPro"/>
</dbReference>
<accession>A0A5K7X8N7</accession>
<evidence type="ECO:0000313" key="2">
    <source>
        <dbReference type="EMBL" id="BBO31121.1"/>
    </source>
</evidence>
<dbReference type="InterPro" id="IPR013784">
    <property type="entry name" value="Carb-bd-like_fold"/>
</dbReference>
<dbReference type="AlphaFoldDB" id="A0A5K7X8N7"/>
<proteinExistence type="predicted"/>
<feature type="region of interest" description="Disordered" evidence="1">
    <location>
        <begin position="319"/>
        <end position="338"/>
    </location>
</feature>
<dbReference type="KEGG" id="lpav:PLANPX_0733"/>
<evidence type="ECO:0008006" key="4">
    <source>
        <dbReference type="Google" id="ProtNLM"/>
    </source>
</evidence>
<evidence type="ECO:0000256" key="1">
    <source>
        <dbReference type="SAM" id="MobiDB-lite"/>
    </source>
</evidence>
<dbReference type="Proteomes" id="UP000326837">
    <property type="component" value="Chromosome"/>
</dbReference>
<dbReference type="Gene3D" id="2.60.40.1120">
    <property type="entry name" value="Carboxypeptidase-like, regulatory domain"/>
    <property type="match status" value="1"/>
</dbReference>
<organism evidence="2 3">
    <name type="scientific">Lacipirellula parvula</name>
    <dbReference type="NCBI Taxonomy" id="2650471"/>
    <lineage>
        <taxon>Bacteria</taxon>
        <taxon>Pseudomonadati</taxon>
        <taxon>Planctomycetota</taxon>
        <taxon>Planctomycetia</taxon>
        <taxon>Pirellulales</taxon>
        <taxon>Lacipirellulaceae</taxon>
        <taxon>Lacipirellula</taxon>
    </lineage>
</organism>
<sequence length="517" mass="56254">MPAPLRCLSAMSSRNIAGALAAGLLLTLIITGFPPAVSAEEPAANAEPARAAAAPEPKLWQVTLVEARSKTPLKGVTVAVNVKKHPDEPSQNIELTSDDSGNIQIPLLPGEVTTVHSASPKWWTYRWPIVGGFDEDNDGTVAGGNDDERRKIRLWRGTNVTGKLLTPTGEPAAAVRLKVGVYIYNESPFKEGDDSPRIYNSWDRGQWPNWHASVVTRDDGSFSIAVPPSDVRHWVRIGTTGLGFEAIKTSHLQEKDKTHPLVRYAPFEVEANGRKDSLRINESAGVLDFGTLQFREGVVLKGRVVDALGAPLAGVHLTTSNRHGPHAGRTATSAADGSYEFAPMSPGTFTMSIDARRRNAADEVNSRDVQAVFVNQKITLPESSGTVERTIQAEPHVDVEFEWIDRRQAKGPVSYYGEFDVSGQIPNGDEKPTYWNGATNLIARGGKTFLVVKVPTALTRAKLALHADSRVTPRYQDEFINAGPGSINLSNFATPMRRVIYGDEPLIENALPSRFSD</sequence>
<protein>
    <recommendedName>
        <fullName evidence="4">Carboxypeptidase regulatory-like domain-containing protein</fullName>
    </recommendedName>
</protein>
<dbReference type="Pfam" id="PF13620">
    <property type="entry name" value="CarboxypepD_reg"/>
    <property type="match status" value="1"/>
</dbReference>
<evidence type="ECO:0000313" key="3">
    <source>
        <dbReference type="Proteomes" id="UP000326837"/>
    </source>
</evidence>
<reference evidence="3" key="1">
    <citation type="submission" date="2019-10" db="EMBL/GenBank/DDBJ databases">
        <title>Lacipirellula parvula gen. nov., sp. nov., representing a lineage of planctomycetes widespread in freshwater anoxic habitats, and description of the family Lacipirellulaceae.</title>
        <authorList>
            <person name="Dedysh S.N."/>
            <person name="Kulichevskaya I.S."/>
            <person name="Beletsky A.V."/>
            <person name="Rakitin A.L."/>
            <person name="Mardanov A.V."/>
            <person name="Ivanova A.A."/>
            <person name="Saltykova V.X."/>
            <person name="Rijpstra W.I.C."/>
            <person name="Sinninghe Damste J.S."/>
            <person name="Ravin N.V."/>
        </authorList>
    </citation>
    <scope>NUCLEOTIDE SEQUENCE [LARGE SCALE GENOMIC DNA]</scope>
    <source>
        <strain evidence="3">PX69</strain>
    </source>
</reference>
<name>A0A5K7X8N7_9BACT</name>
<dbReference type="EMBL" id="AP021861">
    <property type="protein sequence ID" value="BBO31121.1"/>
    <property type="molecule type" value="Genomic_DNA"/>
</dbReference>
<keyword evidence="3" id="KW-1185">Reference proteome</keyword>